<reference evidence="1 2" key="1">
    <citation type="submission" date="2018-06" db="EMBL/GenBank/DDBJ databases">
        <authorList>
            <consortium name="Pathogen Informatics"/>
            <person name="Doyle S."/>
        </authorList>
    </citation>
    <scope>NUCLEOTIDE SEQUENCE [LARGE SCALE GENOMIC DNA]</scope>
    <source>
        <strain evidence="1 2">NCTC11647</strain>
    </source>
</reference>
<gene>
    <name evidence="1" type="ORF">NCTC11647_01733</name>
</gene>
<accession>A0A2T3QNG4</accession>
<organism evidence="1 2">
    <name type="scientific">Photobacterium damselae</name>
    <dbReference type="NCBI Taxonomy" id="38293"/>
    <lineage>
        <taxon>Bacteria</taxon>
        <taxon>Pseudomonadati</taxon>
        <taxon>Pseudomonadota</taxon>
        <taxon>Gammaproteobacteria</taxon>
        <taxon>Vibrionales</taxon>
        <taxon>Vibrionaceae</taxon>
        <taxon>Photobacterium</taxon>
    </lineage>
</organism>
<dbReference type="AlphaFoldDB" id="A0A2T3QNG4"/>
<dbReference type="RefSeq" id="WP_005298651.1">
    <property type="nucleotide sequence ID" value="NZ_PYOG01000002.1"/>
</dbReference>
<dbReference type="EMBL" id="UATL01000001">
    <property type="protein sequence ID" value="SPY28635.1"/>
    <property type="molecule type" value="Genomic_DNA"/>
</dbReference>
<dbReference type="SUPFAM" id="SSF56059">
    <property type="entry name" value="Glutathione synthetase ATP-binding domain-like"/>
    <property type="match status" value="1"/>
</dbReference>
<dbReference type="Proteomes" id="UP000251647">
    <property type="component" value="Unassembled WGS sequence"/>
</dbReference>
<dbReference type="OrthoDB" id="9775266at2"/>
<sequence>MKILFKNKSISWFEFLPSWVMYLPVAVYCLYLSIRYKHWALPLIANPGIALSGMVGEEKSAVFKQLGTKGKAKVEPYIVCIKQIDLKLDHYLAQLEGANLSFPVVAKPDIGCRGAGVKLINSPEQLHAYINNYPNHQQFLLQKKADWPHEAGIFYVRFPNQELGFILSITLKILPTIIGDGINSIQQLIEQDPRAQHLTHLYFPALSQRLPEILPKGEILELVFTGNHCRGAIFKDGNQFITDQLNLAMNEILLDMDGFYYGRLDIKFKDLDSLQKGENFSILEINGASSEAAHIWDSNGTFFPAIKMLCQQYKILYQIGDLHRRNGYPLPSLKHLLIAWKKERALVQDYQQLY</sequence>
<name>A0A2T3QNG4_PHODM</name>
<evidence type="ECO:0000313" key="2">
    <source>
        <dbReference type="Proteomes" id="UP000251647"/>
    </source>
</evidence>
<proteinExistence type="predicted"/>
<protein>
    <submittedName>
        <fullName evidence="1">Uncharacterized protein</fullName>
    </submittedName>
</protein>
<evidence type="ECO:0000313" key="1">
    <source>
        <dbReference type="EMBL" id="SPY28635.1"/>
    </source>
</evidence>